<feature type="signal peptide" evidence="3">
    <location>
        <begin position="1"/>
        <end position="23"/>
    </location>
</feature>
<evidence type="ECO:0008006" key="6">
    <source>
        <dbReference type="Google" id="ProtNLM"/>
    </source>
</evidence>
<keyword evidence="1" id="KW-0802">TPR repeat</keyword>
<dbReference type="RefSeq" id="WP_146960582.1">
    <property type="nucleotide sequence ID" value="NZ_CP042467.1"/>
</dbReference>
<name>A0A5B8XXZ4_9DELT</name>
<dbReference type="SUPFAM" id="SSF48452">
    <property type="entry name" value="TPR-like"/>
    <property type="match status" value="1"/>
</dbReference>
<reference evidence="4 5" key="1">
    <citation type="submission" date="2019-08" db="EMBL/GenBank/DDBJ databases">
        <authorList>
            <person name="Liang Q."/>
        </authorList>
    </citation>
    <scope>NUCLEOTIDE SEQUENCE [LARGE SCALE GENOMIC DNA]</scope>
    <source>
        <strain evidence="4 5">V1718</strain>
    </source>
</reference>
<evidence type="ECO:0000313" key="5">
    <source>
        <dbReference type="Proteomes" id="UP000321595"/>
    </source>
</evidence>
<evidence type="ECO:0000313" key="4">
    <source>
        <dbReference type="EMBL" id="QED28289.1"/>
    </source>
</evidence>
<evidence type="ECO:0000256" key="1">
    <source>
        <dbReference type="PROSITE-ProRule" id="PRU00339"/>
    </source>
</evidence>
<dbReference type="KEGG" id="bbae:FRD01_13830"/>
<gene>
    <name evidence="4" type="ORF">FRD01_13830</name>
</gene>
<dbReference type="PROSITE" id="PS50005">
    <property type="entry name" value="TPR"/>
    <property type="match status" value="1"/>
</dbReference>
<organism evidence="4 5">
    <name type="scientific">Microvenator marinus</name>
    <dbReference type="NCBI Taxonomy" id="2600177"/>
    <lineage>
        <taxon>Bacteria</taxon>
        <taxon>Deltaproteobacteria</taxon>
        <taxon>Bradymonadales</taxon>
        <taxon>Microvenatoraceae</taxon>
        <taxon>Microvenator</taxon>
    </lineage>
</organism>
<dbReference type="InterPro" id="IPR019734">
    <property type="entry name" value="TPR_rpt"/>
</dbReference>
<dbReference type="InterPro" id="IPR011990">
    <property type="entry name" value="TPR-like_helical_dom_sf"/>
</dbReference>
<accession>A0A5B8XXZ4</accession>
<keyword evidence="5" id="KW-1185">Reference proteome</keyword>
<protein>
    <recommendedName>
        <fullName evidence="6">Tetratricopeptide repeat protein</fullName>
    </recommendedName>
</protein>
<evidence type="ECO:0000256" key="2">
    <source>
        <dbReference type="SAM" id="MobiDB-lite"/>
    </source>
</evidence>
<sequence length="246" mass="26382">MQRVISCLLVALMAAAPLQGVVAQELSEEQVERFKELTDLGNKKYEEGDYSAAAQAFIDAYQIRPISNILYNVGRIYEQAGQLENALEYFERFVKSPNVEQESRADALERIKTIKGVLELEEEEATEENAQTTPPPAAPAGEPDRTVSYIVLGSSAVLLGGSLAFGFLASGEYDTFENATTLQERRDAADSGSTFSIVSDSLLISGIIAAGVGTVLFFTAKPSEGGVAIAPYVGQHEAGLGLSLTY</sequence>
<dbReference type="AlphaFoldDB" id="A0A5B8XXZ4"/>
<dbReference type="Gene3D" id="1.25.40.10">
    <property type="entry name" value="Tetratricopeptide repeat domain"/>
    <property type="match status" value="1"/>
</dbReference>
<dbReference type="EMBL" id="CP042467">
    <property type="protein sequence ID" value="QED28289.1"/>
    <property type="molecule type" value="Genomic_DNA"/>
</dbReference>
<feature type="chain" id="PRO_5023148256" description="Tetratricopeptide repeat protein" evidence="3">
    <location>
        <begin position="24"/>
        <end position="246"/>
    </location>
</feature>
<feature type="repeat" description="TPR" evidence="1">
    <location>
        <begin position="67"/>
        <end position="100"/>
    </location>
</feature>
<dbReference type="OrthoDB" id="5497646at2"/>
<feature type="region of interest" description="Disordered" evidence="2">
    <location>
        <begin position="121"/>
        <end position="143"/>
    </location>
</feature>
<proteinExistence type="predicted"/>
<keyword evidence="3" id="KW-0732">Signal</keyword>
<dbReference type="Pfam" id="PF13181">
    <property type="entry name" value="TPR_8"/>
    <property type="match status" value="1"/>
</dbReference>
<dbReference type="Proteomes" id="UP000321595">
    <property type="component" value="Chromosome"/>
</dbReference>
<evidence type="ECO:0000256" key="3">
    <source>
        <dbReference type="SAM" id="SignalP"/>
    </source>
</evidence>